<feature type="compositionally biased region" description="Acidic residues" evidence="3">
    <location>
        <begin position="204"/>
        <end position="224"/>
    </location>
</feature>
<feature type="region of interest" description="Disordered" evidence="3">
    <location>
        <begin position="201"/>
        <end position="236"/>
    </location>
</feature>
<proteinExistence type="inferred from homology"/>
<evidence type="ECO:0000313" key="4">
    <source>
        <dbReference type="EMBL" id="PAV21832.1"/>
    </source>
</evidence>
<dbReference type="AlphaFoldDB" id="A0A286UQI4"/>
<dbReference type="Gene3D" id="3.30.1120.90">
    <property type="entry name" value="Nucleosome assembly protein"/>
    <property type="match status" value="1"/>
</dbReference>
<reference evidence="4 5" key="1">
    <citation type="journal article" date="2017" name="Mol. Ecol.">
        <title>Comparative and population genomic landscape of Phellinus noxius: A hypervariable fungus causing root rot in trees.</title>
        <authorList>
            <person name="Chung C.L."/>
            <person name="Lee T.J."/>
            <person name="Akiba M."/>
            <person name="Lee H.H."/>
            <person name="Kuo T.H."/>
            <person name="Liu D."/>
            <person name="Ke H.M."/>
            <person name="Yokoi T."/>
            <person name="Roa M.B."/>
            <person name="Lu M.J."/>
            <person name="Chang Y.Y."/>
            <person name="Ann P.J."/>
            <person name="Tsai J.N."/>
            <person name="Chen C.Y."/>
            <person name="Tzean S.S."/>
            <person name="Ota Y."/>
            <person name="Hattori T."/>
            <person name="Sahashi N."/>
            <person name="Liou R.F."/>
            <person name="Kikuchi T."/>
            <person name="Tsai I.J."/>
        </authorList>
    </citation>
    <scope>NUCLEOTIDE SEQUENCE [LARGE SCALE GENOMIC DNA]</scope>
    <source>
        <strain evidence="4 5">FFPRI411160</strain>
    </source>
</reference>
<comment type="caution">
    <text evidence="4">The sequence shown here is derived from an EMBL/GenBank/DDBJ whole genome shotgun (WGS) entry which is preliminary data.</text>
</comment>
<organism evidence="4 5">
    <name type="scientific">Pyrrhoderma noxium</name>
    <dbReference type="NCBI Taxonomy" id="2282107"/>
    <lineage>
        <taxon>Eukaryota</taxon>
        <taxon>Fungi</taxon>
        <taxon>Dikarya</taxon>
        <taxon>Basidiomycota</taxon>
        <taxon>Agaricomycotina</taxon>
        <taxon>Agaricomycetes</taxon>
        <taxon>Hymenochaetales</taxon>
        <taxon>Hymenochaetaceae</taxon>
        <taxon>Pyrrhoderma</taxon>
    </lineage>
</organism>
<keyword evidence="5" id="KW-1185">Reference proteome</keyword>
<dbReference type="InParanoid" id="A0A286UQI4"/>
<dbReference type="Pfam" id="PF00956">
    <property type="entry name" value="NAP"/>
    <property type="match status" value="1"/>
</dbReference>
<gene>
    <name evidence="4" type="ORF">PNOK_0178900</name>
</gene>
<comment type="similarity">
    <text evidence="1 2">Belongs to the nucleosome assembly protein (NAP) family.</text>
</comment>
<dbReference type="EMBL" id="NBII01000002">
    <property type="protein sequence ID" value="PAV21832.1"/>
    <property type="molecule type" value="Genomic_DNA"/>
</dbReference>
<evidence type="ECO:0000256" key="2">
    <source>
        <dbReference type="RuleBase" id="RU003876"/>
    </source>
</evidence>
<dbReference type="SUPFAM" id="SSF143113">
    <property type="entry name" value="NAP-like"/>
    <property type="match status" value="1"/>
</dbReference>
<evidence type="ECO:0000313" key="5">
    <source>
        <dbReference type="Proteomes" id="UP000217199"/>
    </source>
</evidence>
<dbReference type="InterPro" id="IPR037231">
    <property type="entry name" value="NAP-like_sf"/>
</dbReference>
<evidence type="ECO:0000256" key="1">
    <source>
        <dbReference type="ARBA" id="ARBA00009947"/>
    </source>
</evidence>
<dbReference type="GO" id="GO:0006334">
    <property type="term" value="P:nucleosome assembly"/>
    <property type="evidence" value="ECO:0007669"/>
    <property type="project" value="InterPro"/>
</dbReference>
<evidence type="ECO:0000256" key="3">
    <source>
        <dbReference type="SAM" id="MobiDB-lite"/>
    </source>
</evidence>
<dbReference type="Proteomes" id="UP000217199">
    <property type="component" value="Unassembled WGS sequence"/>
</dbReference>
<dbReference type="PANTHER" id="PTHR11875">
    <property type="entry name" value="TESTIS-SPECIFIC Y-ENCODED PROTEIN"/>
    <property type="match status" value="1"/>
</dbReference>
<dbReference type="GO" id="GO:0005634">
    <property type="term" value="C:nucleus"/>
    <property type="evidence" value="ECO:0007669"/>
    <property type="project" value="InterPro"/>
</dbReference>
<name>A0A286UQI4_9AGAM</name>
<dbReference type="STRING" id="2282107.A0A286UQI4"/>
<dbReference type="InterPro" id="IPR002164">
    <property type="entry name" value="NAP_family"/>
</dbReference>
<accession>A0A286UQI4</accession>
<sequence length="236" mass="27428">MSLARELLDVELSDEGVKKLDQLNKDFLRAELVAERASNKILEPVFKRRREAVKDIPKFWPVALMNSTLATFIQADDDIKALSALEDVWVQRDPAESRVFTIEFHFKENPYFSDRPDEDGITESMLEFDWDRDVETEATKISWKSDSVNLVKKMPRVIEDEEAIEPGSFFAFFTEKEDALQVGLTISNIFSDAVNYFLGKAEDMSEDEDEEDDEDDDDDAEEIDLEKPEKKRRRRE</sequence>
<dbReference type="FunCoup" id="A0A286UQI4">
    <property type="interactions" value="115"/>
</dbReference>
<protein>
    <submittedName>
        <fullName evidence="4">Uncharacterized protein</fullName>
    </submittedName>
</protein>
<dbReference type="OrthoDB" id="19419at2759"/>